<protein>
    <submittedName>
        <fullName evidence="2">Zn-finger containing protein</fullName>
    </submittedName>
</protein>
<sequence>MLGYSEIPIRTKLKFFKKFQCEVCQEKFSRHEELMNHQEITHFKDSPYDCKVCNENFHSMSEMRDHLKKKHSYKIDR</sequence>
<accession>A0A075HYS3</accession>
<proteinExistence type="predicted"/>
<dbReference type="SMART" id="SM00355">
    <property type="entry name" value="ZnF_C2H2"/>
    <property type="match status" value="2"/>
</dbReference>
<dbReference type="SUPFAM" id="SSF57667">
    <property type="entry name" value="beta-beta-alpha zinc fingers"/>
    <property type="match status" value="1"/>
</dbReference>
<reference evidence="2" key="1">
    <citation type="journal article" date="2014" name="Genome Biol. Evol.">
        <title>Pangenome evidence for extensive interdomain horizontal transfer affecting lineage core and shell genes in uncultured planktonic thaumarchaeota and euryarchaeota.</title>
        <authorList>
            <person name="Deschamps P."/>
            <person name="Zivanovic Y."/>
            <person name="Moreira D."/>
            <person name="Rodriguez-Valera F."/>
            <person name="Lopez-Garcia P."/>
        </authorList>
    </citation>
    <scope>NUCLEOTIDE SEQUENCE</scope>
</reference>
<dbReference type="PROSITE" id="PS00028">
    <property type="entry name" value="ZINC_FINGER_C2H2_1"/>
    <property type="match status" value="2"/>
</dbReference>
<feature type="domain" description="C2H2-type" evidence="1">
    <location>
        <begin position="48"/>
        <end position="72"/>
    </location>
</feature>
<organism evidence="2">
    <name type="scientific">uncultured marine thaumarchaeote KM3_87_F05</name>
    <dbReference type="NCBI Taxonomy" id="1456329"/>
    <lineage>
        <taxon>Archaea</taxon>
        <taxon>Nitrososphaerota</taxon>
        <taxon>environmental samples</taxon>
    </lineage>
</organism>
<evidence type="ECO:0000313" key="2">
    <source>
        <dbReference type="EMBL" id="AIF19742.1"/>
    </source>
</evidence>
<name>A0A075HYS3_9ARCH</name>
<dbReference type="PROSITE" id="PS50157">
    <property type="entry name" value="ZINC_FINGER_C2H2_2"/>
    <property type="match status" value="2"/>
</dbReference>
<evidence type="ECO:0000259" key="1">
    <source>
        <dbReference type="PROSITE" id="PS50157"/>
    </source>
</evidence>
<dbReference type="AlphaFoldDB" id="A0A075HYS3"/>
<dbReference type="InterPro" id="IPR036236">
    <property type="entry name" value="Znf_C2H2_sf"/>
</dbReference>
<feature type="domain" description="C2H2-type" evidence="1">
    <location>
        <begin position="19"/>
        <end position="47"/>
    </location>
</feature>
<dbReference type="EMBL" id="KF901146">
    <property type="protein sequence ID" value="AIF19742.1"/>
    <property type="molecule type" value="Genomic_DNA"/>
</dbReference>
<dbReference type="InterPro" id="IPR013087">
    <property type="entry name" value="Znf_C2H2_type"/>
</dbReference>
<dbReference type="Pfam" id="PF00096">
    <property type="entry name" value="zf-C2H2"/>
    <property type="match status" value="2"/>
</dbReference>
<dbReference type="Gene3D" id="3.30.160.60">
    <property type="entry name" value="Classic Zinc Finger"/>
    <property type="match status" value="2"/>
</dbReference>